<evidence type="ECO:0000256" key="2">
    <source>
        <dbReference type="ARBA" id="ARBA00022676"/>
    </source>
</evidence>
<proteinExistence type="inferred from homology"/>
<evidence type="ECO:0000256" key="3">
    <source>
        <dbReference type="ARBA" id="ARBA00022679"/>
    </source>
</evidence>
<keyword evidence="2" id="KW-0328">Glycosyltransferase</keyword>
<evidence type="ECO:0000259" key="5">
    <source>
        <dbReference type="Pfam" id="PF21036"/>
    </source>
</evidence>
<comment type="similarity">
    <text evidence="1">Belongs to the glycosyltransferase 28 family.</text>
</comment>
<keyword evidence="3 6" id="KW-0808">Transferase</keyword>
<dbReference type="Proteomes" id="UP000660554">
    <property type="component" value="Unassembled WGS sequence"/>
</dbReference>
<dbReference type="Gene3D" id="3.40.50.2000">
    <property type="entry name" value="Glycogen Phosphorylase B"/>
    <property type="match status" value="2"/>
</dbReference>
<dbReference type="InterPro" id="IPR050426">
    <property type="entry name" value="Glycosyltransferase_28"/>
</dbReference>
<protein>
    <submittedName>
        <fullName evidence="6">DNTP-hexose glycosyl transferase</fullName>
    </submittedName>
</protein>
<dbReference type="InterPro" id="IPR002213">
    <property type="entry name" value="UDP_glucos_trans"/>
</dbReference>
<dbReference type="SUPFAM" id="SSF53756">
    <property type="entry name" value="UDP-Glycosyltransferase/glycogen phosphorylase"/>
    <property type="match status" value="1"/>
</dbReference>
<gene>
    <name evidence="6" type="ORF">Scinn_11190</name>
</gene>
<dbReference type="PANTHER" id="PTHR48050:SF13">
    <property type="entry name" value="STEROL 3-BETA-GLUCOSYLTRANSFERASE UGT80A2"/>
    <property type="match status" value="1"/>
</dbReference>
<dbReference type="EMBL" id="BNDV01000002">
    <property type="protein sequence ID" value="GHI11656.1"/>
    <property type="molecule type" value="Genomic_DNA"/>
</dbReference>
<sequence length="365" mass="38223">MFALAPLASAARLAGHDVLVASPEDMAPYVTGTGLPVLPVTDGTMRRFMFEDRAGRELSIPGDPQERIRFNGEGFGRLAAASLPRLRVLAADWSPDLVVGGSLCYAAALLAHELRVPWVRHTWDLGEPPGMDAGAAAELSAELGRAGLDGLPVPELWVDICPPGLRAADPAPGPRQSMRFVPANLRRPLEPWMLRRPDRPRVCVTAGSRVSGPDGVAELVELARTVEGLDGELVVAAPQDVADALTAAVPGVRAGWFALDTLLATCDLIVHHGGGQTAMTALHAGVPQLLVPTIPKMLEPCRRIEARGAAVVLADGEQSGARIARAAATLLAGPGPRERAAEIGAEIAAQPAPARVVSVLESLRA</sequence>
<keyword evidence="7" id="KW-1185">Reference proteome</keyword>
<dbReference type="InterPro" id="IPR010610">
    <property type="entry name" value="EryCIII-like_C"/>
</dbReference>
<evidence type="ECO:0000256" key="1">
    <source>
        <dbReference type="ARBA" id="ARBA00006962"/>
    </source>
</evidence>
<evidence type="ECO:0000259" key="4">
    <source>
        <dbReference type="Pfam" id="PF06722"/>
    </source>
</evidence>
<reference evidence="7" key="1">
    <citation type="submission" date="2020-09" db="EMBL/GenBank/DDBJ databases">
        <title>Whole genome shotgun sequence of Streptomyces cinnamonensis NBRC 15873.</title>
        <authorList>
            <person name="Komaki H."/>
            <person name="Tamura T."/>
        </authorList>
    </citation>
    <scope>NUCLEOTIDE SEQUENCE [LARGE SCALE GENOMIC DNA]</scope>
    <source>
        <strain evidence="7">NBRC 15873</strain>
    </source>
</reference>
<dbReference type="Pfam" id="PF06722">
    <property type="entry name" value="EryCIII-like_C"/>
    <property type="match status" value="1"/>
</dbReference>
<dbReference type="GO" id="GO:0016740">
    <property type="term" value="F:transferase activity"/>
    <property type="evidence" value="ECO:0007669"/>
    <property type="project" value="UniProtKB-KW"/>
</dbReference>
<accession>A0ABQ3NFU3</accession>
<dbReference type="InterPro" id="IPR048284">
    <property type="entry name" value="EryCIII-like_N"/>
</dbReference>
<organism evidence="6 7">
    <name type="scientific">Streptomyces virginiae</name>
    <name type="common">Streptomyces cinnamonensis</name>
    <dbReference type="NCBI Taxonomy" id="1961"/>
    <lineage>
        <taxon>Bacteria</taxon>
        <taxon>Bacillati</taxon>
        <taxon>Actinomycetota</taxon>
        <taxon>Actinomycetes</taxon>
        <taxon>Kitasatosporales</taxon>
        <taxon>Streptomycetaceae</taxon>
        <taxon>Streptomyces</taxon>
    </lineage>
</organism>
<name>A0ABQ3NFU3_STRVG</name>
<evidence type="ECO:0000313" key="7">
    <source>
        <dbReference type="Proteomes" id="UP000660554"/>
    </source>
</evidence>
<feature type="domain" description="Erythromycin biosynthesis protein CIII-like C-terminal" evidence="4">
    <location>
        <begin position="226"/>
        <end position="363"/>
    </location>
</feature>
<comment type="caution">
    <text evidence="6">The sequence shown here is derived from an EMBL/GenBank/DDBJ whole genome shotgun (WGS) entry which is preliminary data.</text>
</comment>
<feature type="domain" description="Erythromycin biosynthesis protein CIII-like N-terminal" evidence="5">
    <location>
        <begin position="10"/>
        <end position="207"/>
    </location>
</feature>
<dbReference type="PANTHER" id="PTHR48050">
    <property type="entry name" value="STEROL 3-BETA-GLUCOSYLTRANSFERASE"/>
    <property type="match status" value="1"/>
</dbReference>
<evidence type="ECO:0000313" key="6">
    <source>
        <dbReference type="EMBL" id="GHI11656.1"/>
    </source>
</evidence>
<dbReference type="CDD" id="cd03784">
    <property type="entry name" value="GT1_Gtf-like"/>
    <property type="match status" value="1"/>
</dbReference>
<dbReference type="Pfam" id="PF21036">
    <property type="entry name" value="EryCIII-like_N"/>
    <property type="match status" value="1"/>
</dbReference>